<dbReference type="Proteomes" id="UP000718281">
    <property type="component" value="Unassembled WGS sequence"/>
</dbReference>
<accession>A0A934X652</accession>
<keyword evidence="3 5" id="KW-1133">Transmembrane helix</keyword>
<evidence type="ECO:0000313" key="7">
    <source>
        <dbReference type="EMBL" id="MBK6301891.1"/>
    </source>
</evidence>
<evidence type="ECO:0000259" key="6">
    <source>
        <dbReference type="Pfam" id="PF07291"/>
    </source>
</evidence>
<comment type="subcellular location">
    <subcellularLocation>
        <location evidence="1">Membrane</location>
        <topology evidence="1">Multi-pass membrane protein</topology>
    </subcellularLocation>
</comment>
<keyword evidence="4 5" id="KW-0472">Membrane</keyword>
<evidence type="ECO:0000256" key="2">
    <source>
        <dbReference type="ARBA" id="ARBA00022692"/>
    </source>
</evidence>
<gene>
    <name evidence="7" type="ORF">IPF40_12925</name>
</gene>
<name>A0A934X652_9MICO</name>
<dbReference type="InterPro" id="IPR009908">
    <property type="entry name" value="Methylamine_util_MauE"/>
</dbReference>
<reference evidence="7 8" key="1">
    <citation type="submission" date="2020-10" db="EMBL/GenBank/DDBJ databases">
        <title>Connecting structure to function with the recovery of over 1000 high-quality activated sludge metagenome-assembled genomes encoding full-length rRNA genes using long-read sequencing.</title>
        <authorList>
            <person name="Singleton C.M."/>
            <person name="Petriglieri F."/>
            <person name="Kristensen J.M."/>
            <person name="Kirkegaard R.H."/>
            <person name="Michaelsen T.Y."/>
            <person name="Andersen M.H."/>
            <person name="Karst S.M."/>
            <person name="Dueholm M.S."/>
            <person name="Nielsen P.H."/>
            <person name="Albertsen M."/>
        </authorList>
    </citation>
    <scope>NUCLEOTIDE SEQUENCE [LARGE SCALE GENOMIC DNA]</scope>
    <source>
        <strain evidence="7">AalE_18-Q3-R2-46_BAT3C.188</strain>
    </source>
</reference>
<sequence>MGTLLRLVLGGVILVAGALKVTNLGQSALAVRAYQLLPYDLAGYVGYALPIIEIVIGLLLVLGLFTRMSALLGTLLMLAFVIGIASAWARGLSIDCGCFGGGGTIGAEQTAYPLELSRDVALLLAGAWLVRRPHTAYALDDRI</sequence>
<dbReference type="GO" id="GO:0016020">
    <property type="term" value="C:membrane"/>
    <property type="evidence" value="ECO:0007669"/>
    <property type="project" value="UniProtKB-SubCell"/>
</dbReference>
<evidence type="ECO:0000256" key="1">
    <source>
        <dbReference type="ARBA" id="ARBA00004141"/>
    </source>
</evidence>
<comment type="caution">
    <text evidence="7">The sequence shown here is derived from an EMBL/GenBank/DDBJ whole genome shotgun (WGS) entry which is preliminary data.</text>
</comment>
<dbReference type="GO" id="GO:0030416">
    <property type="term" value="P:methylamine metabolic process"/>
    <property type="evidence" value="ECO:0007669"/>
    <property type="project" value="InterPro"/>
</dbReference>
<feature type="domain" description="Methylamine utilisation protein MauE" evidence="6">
    <location>
        <begin position="3"/>
        <end position="130"/>
    </location>
</feature>
<evidence type="ECO:0000256" key="4">
    <source>
        <dbReference type="ARBA" id="ARBA00023136"/>
    </source>
</evidence>
<feature type="transmembrane region" description="Helical" evidence="5">
    <location>
        <begin position="44"/>
        <end position="65"/>
    </location>
</feature>
<evidence type="ECO:0000256" key="5">
    <source>
        <dbReference type="SAM" id="Phobius"/>
    </source>
</evidence>
<evidence type="ECO:0000313" key="8">
    <source>
        <dbReference type="Proteomes" id="UP000718281"/>
    </source>
</evidence>
<dbReference type="Pfam" id="PF07291">
    <property type="entry name" value="MauE"/>
    <property type="match status" value="1"/>
</dbReference>
<feature type="transmembrane region" description="Helical" evidence="5">
    <location>
        <begin position="70"/>
        <end position="89"/>
    </location>
</feature>
<organism evidence="7 8">
    <name type="scientific">Candidatus Phosphoribacter hodrii</name>
    <dbReference type="NCBI Taxonomy" id="2953743"/>
    <lineage>
        <taxon>Bacteria</taxon>
        <taxon>Bacillati</taxon>
        <taxon>Actinomycetota</taxon>
        <taxon>Actinomycetes</taxon>
        <taxon>Micrococcales</taxon>
        <taxon>Dermatophilaceae</taxon>
        <taxon>Candidatus Phosphoribacter</taxon>
    </lineage>
</organism>
<proteinExistence type="predicted"/>
<protein>
    <submittedName>
        <fullName evidence="7">DoxX family membrane protein</fullName>
    </submittedName>
</protein>
<keyword evidence="2 5" id="KW-0812">Transmembrane</keyword>
<evidence type="ECO:0000256" key="3">
    <source>
        <dbReference type="ARBA" id="ARBA00022989"/>
    </source>
</evidence>
<dbReference type="AlphaFoldDB" id="A0A934X652"/>
<dbReference type="EMBL" id="JADIXZ010000006">
    <property type="protein sequence ID" value="MBK6301891.1"/>
    <property type="molecule type" value="Genomic_DNA"/>
</dbReference>